<protein>
    <submittedName>
        <fullName evidence="1">Uncharacterized protein</fullName>
    </submittedName>
</protein>
<dbReference type="AlphaFoldDB" id="A0A382NTV0"/>
<proteinExistence type="predicted"/>
<reference evidence="1" key="1">
    <citation type="submission" date="2018-05" db="EMBL/GenBank/DDBJ databases">
        <authorList>
            <person name="Lanie J.A."/>
            <person name="Ng W.-L."/>
            <person name="Kazmierczak K.M."/>
            <person name="Andrzejewski T.M."/>
            <person name="Davidsen T.M."/>
            <person name="Wayne K.J."/>
            <person name="Tettelin H."/>
            <person name="Glass J.I."/>
            <person name="Rusch D."/>
            <person name="Podicherti R."/>
            <person name="Tsui H.-C.T."/>
            <person name="Winkler M.E."/>
        </authorList>
    </citation>
    <scope>NUCLEOTIDE SEQUENCE</scope>
</reference>
<sequence>MTSNVAKMISLGVKRKIVNYGNQVEGTKDIGMKLDFISKQIAGVAALELLNISTAFDKSILSKGMIVSALLEDFDSEEVPAEILKYFNQ</sequence>
<organism evidence="1">
    <name type="scientific">marine metagenome</name>
    <dbReference type="NCBI Taxonomy" id="408172"/>
    <lineage>
        <taxon>unclassified sequences</taxon>
        <taxon>metagenomes</taxon>
        <taxon>ecological metagenomes</taxon>
    </lineage>
</organism>
<evidence type="ECO:0000313" key="1">
    <source>
        <dbReference type="EMBL" id="SVC63928.1"/>
    </source>
</evidence>
<accession>A0A382NTV0</accession>
<gene>
    <name evidence="1" type="ORF">METZ01_LOCUS316782</name>
</gene>
<name>A0A382NTV0_9ZZZZ</name>
<dbReference type="EMBL" id="UINC01102361">
    <property type="protein sequence ID" value="SVC63928.1"/>
    <property type="molecule type" value="Genomic_DNA"/>
</dbReference>